<dbReference type="Proteomes" id="UP000242231">
    <property type="component" value="Unassembled WGS sequence"/>
</dbReference>
<keyword evidence="2" id="KW-1185">Reference proteome</keyword>
<comment type="caution">
    <text evidence="1">The sequence shown here is derived from an EMBL/GenBank/DDBJ whole genome shotgun (WGS) entry which is preliminary data.</text>
</comment>
<gene>
    <name evidence="1" type="ORF">UN63_01215</name>
</gene>
<dbReference type="AlphaFoldDB" id="A0A2P5TQR5"/>
<name>A0A2P5TQR5_9GAMM</name>
<protein>
    <submittedName>
        <fullName evidence="1">Uncharacterized protein</fullName>
    </submittedName>
</protein>
<sequence length="93" mass="9972">MGGNLFLSSPVIIIACFGIQSSEKASILTRSTLTGKFYLPVNIIDELLNSQSAAMIKTTVSQTVGIDTVLFLDGLRLTKILAVVLKQGWLSSI</sequence>
<evidence type="ECO:0000313" key="2">
    <source>
        <dbReference type="Proteomes" id="UP000242231"/>
    </source>
</evidence>
<accession>A0A2P5TQR5</accession>
<dbReference type="EMBL" id="MPZM01000002">
    <property type="protein sequence ID" value="PPL18164.1"/>
    <property type="molecule type" value="Genomic_DNA"/>
</dbReference>
<reference evidence="2" key="1">
    <citation type="submission" date="2016-11" db="EMBL/GenBank/DDBJ databases">
        <authorList>
            <person name="Sisinthy S."/>
            <person name="Ara S."/>
            <person name="Gundlapally S.R."/>
        </authorList>
    </citation>
    <scope>NUCLEOTIDE SEQUENCE [LARGE SCALE GENOMIC DNA]</scope>
    <source>
        <strain evidence="2">V1-41</strain>
    </source>
</reference>
<evidence type="ECO:0000313" key="1">
    <source>
        <dbReference type="EMBL" id="PPL18164.1"/>
    </source>
</evidence>
<proteinExistence type="predicted"/>
<organism evidence="1 2">
    <name type="scientific">Oceanisphaera arctica</name>
    <dbReference type="NCBI Taxonomy" id="641510"/>
    <lineage>
        <taxon>Bacteria</taxon>
        <taxon>Pseudomonadati</taxon>
        <taxon>Pseudomonadota</taxon>
        <taxon>Gammaproteobacteria</taxon>
        <taxon>Aeromonadales</taxon>
        <taxon>Aeromonadaceae</taxon>
        <taxon>Oceanisphaera</taxon>
    </lineage>
</organism>